<dbReference type="Proteomes" id="UP000178385">
    <property type="component" value="Unassembled WGS sequence"/>
</dbReference>
<accession>A0A1G1Y475</accession>
<protein>
    <recommendedName>
        <fullName evidence="9">Glycosyltransferase RgtA/B/C/D-like domain-containing protein</fullName>
    </recommendedName>
</protein>
<evidence type="ECO:0000256" key="4">
    <source>
        <dbReference type="ARBA" id="ARBA00022679"/>
    </source>
</evidence>
<feature type="transmembrane region" description="Helical" evidence="8">
    <location>
        <begin position="99"/>
        <end position="120"/>
    </location>
</feature>
<dbReference type="PANTHER" id="PTHR33908:SF11">
    <property type="entry name" value="MEMBRANE PROTEIN"/>
    <property type="match status" value="1"/>
</dbReference>
<evidence type="ECO:0000256" key="2">
    <source>
        <dbReference type="ARBA" id="ARBA00022475"/>
    </source>
</evidence>
<keyword evidence="4" id="KW-0808">Transferase</keyword>
<sequence>MQLKPKTATVLLLIVFGLAVFLRFWGLNGVDVQHDAALYSVRALGWFDFLAGQEQTSPIIWFGQIPGWAYLSFHDHPPLVFLIQFLFLNFFGQSSFATLLSFGLAGIATTWLLYFTLAKLHSKETGLLAALLFTLSAYSIWINRTGFLEGIEILLTTASAAVFLFFLKRNDFRLFFLWAFLTGLALLAKYTALFLLPAAILYLLIWRRDVFKRKEFWLALVLLVIVLLPVIIYNTMVFQTRGHFDAALSSMVGMNPDDYSVLKRRVNFNPLGNIWSVATSFTDVSSLSFALLYLAGLLFCLLTAIKEKINRLKNFTLINIALIVAMFAFADASPRFSTILLPFATIVLTLCLYELAIKFAHRKQLLIIAAAVLAIIFCYELAYNLNTNILKKPFGAESVLYSRHRFYDVGFNELDRYLKKNAYGLLPKKRTVTELTKETTTYDIAGREMILFDDRPKWNSRMWYVHRYQTYYNVPLVYLTDLVSAAGEDQEITNVLARTGATGVWFIVGQGRGIDTTDLSHYNAMMDRLTGDLEAQGIEPVQKIYDYDDEVSFNIYHFSLK</sequence>
<keyword evidence="5 8" id="KW-0812">Transmembrane</keyword>
<dbReference type="AlphaFoldDB" id="A0A1G1Y475"/>
<dbReference type="GO" id="GO:0016763">
    <property type="term" value="F:pentosyltransferase activity"/>
    <property type="evidence" value="ECO:0007669"/>
    <property type="project" value="TreeGrafter"/>
</dbReference>
<keyword evidence="3" id="KW-0328">Glycosyltransferase</keyword>
<evidence type="ECO:0000256" key="5">
    <source>
        <dbReference type="ARBA" id="ARBA00022692"/>
    </source>
</evidence>
<reference evidence="10 11" key="1">
    <citation type="journal article" date="2016" name="Nat. Commun.">
        <title>Thousands of microbial genomes shed light on interconnected biogeochemical processes in an aquifer system.</title>
        <authorList>
            <person name="Anantharaman K."/>
            <person name="Brown C.T."/>
            <person name="Hug L.A."/>
            <person name="Sharon I."/>
            <person name="Castelle C.J."/>
            <person name="Probst A.J."/>
            <person name="Thomas B.C."/>
            <person name="Singh A."/>
            <person name="Wilkins M.J."/>
            <person name="Karaoz U."/>
            <person name="Brodie E.L."/>
            <person name="Williams K.H."/>
            <person name="Hubbard S.S."/>
            <person name="Banfield J.F."/>
        </authorList>
    </citation>
    <scope>NUCLEOTIDE SEQUENCE [LARGE SCALE GENOMIC DNA]</scope>
</reference>
<evidence type="ECO:0000256" key="6">
    <source>
        <dbReference type="ARBA" id="ARBA00022989"/>
    </source>
</evidence>
<evidence type="ECO:0000313" key="11">
    <source>
        <dbReference type="Proteomes" id="UP000178385"/>
    </source>
</evidence>
<evidence type="ECO:0000256" key="3">
    <source>
        <dbReference type="ARBA" id="ARBA00022676"/>
    </source>
</evidence>
<feature type="transmembrane region" description="Helical" evidence="8">
    <location>
        <begin position="312"/>
        <end position="330"/>
    </location>
</feature>
<keyword evidence="7 8" id="KW-0472">Membrane</keyword>
<evidence type="ECO:0000256" key="1">
    <source>
        <dbReference type="ARBA" id="ARBA00004651"/>
    </source>
</evidence>
<name>A0A1G1Y475_9BACT</name>
<feature type="transmembrane region" description="Helical" evidence="8">
    <location>
        <begin position="365"/>
        <end position="383"/>
    </location>
</feature>
<dbReference type="InterPro" id="IPR050297">
    <property type="entry name" value="LipidA_mod_glycosyltrf_83"/>
</dbReference>
<dbReference type="GO" id="GO:0009103">
    <property type="term" value="P:lipopolysaccharide biosynthetic process"/>
    <property type="evidence" value="ECO:0007669"/>
    <property type="project" value="UniProtKB-ARBA"/>
</dbReference>
<feature type="transmembrane region" description="Helical" evidence="8">
    <location>
        <begin position="284"/>
        <end position="305"/>
    </location>
</feature>
<dbReference type="PANTHER" id="PTHR33908">
    <property type="entry name" value="MANNOSYLTRANSFERASE YKCB-RELATED"/>
    <property type="match status" value="1"/>
</dbReference>
<feature type="transmembrane region" description="Helical" evidence="8">
    <location>
        <begin position="7"/>
        <end position="25"/>
    </location>
</feature>
<dbReference type="GO" id="GO:0005886">
    <property type="term" value="C:plasma membrane"/>
    <property type="evidence" value="ECO:0007669"/>
    <property type="project" value="UniProtKB-SubCell"/>
</dbReference>
<feature type="transmembrane region" description="Helical" evidence="8">
    <location>
        <begin position="216"/>
        <end position="236"/>
    </location>
</feature>
<keyword evidence="6 8" id="KW-1133">Transmembrane helix</keyword>
<dbReference type="InterPro" id="IPR038731">
    <property type="entry name" value="RgtA/B/C-like"/>
</dbReference>
<feature type="transmembrane region" description="Helical" evidence="8">
    <location>
        <begin position="336"/>
        <end position="353"/>
    </location>
</feature>
<evidence type="ECO:0000256" key="7">
    <source>
        <dbReference type="ARBA" id="ARBA00023136"/>
    </source>
</evidence>
<comment type="caution">
    <text evidence="10">The sequence shown here is derived from an EMBL/GenBank/DDBJ whole genome shotgun (WGS) entry which is preliminary data.</text>
</comment>
<feature type="domain" description="Glycosyltransferase RgtA/B/C/D-like" evidence="9">
    <location>
        <begin position="75"/>
        <end position="233"/>
    </location>
</feature>
<gene>
    <name evidence="10" type="ORF">A2840_00740</name>
</gene>
<feature type="transmembrane region" description="Helical" evidence="8">
    <location>
        <begin position="174"/>
        <end position="204"/>
    </location>
</feature>
<feature type="transmembrane region" description="Helical" evidence="8">
    <location>
        <begin position="126"/>
        <end position="143"/>
    </location>
</feature>
<comment type="subcellular location">
    <subcellularLocation>
        <location evidence="1">Cell membrane</location>
        <topology evidence="1">Multi-pass membrane protein</topology>
    </subcellularLocation>
</comment>
<evidence type="ECO:0000256" key="8">
    <source>
        <dbReference type="SAM" id="Phobius"/>
    </source>
</evidence>
<dbReference type="EMBL" id="MHIG01000033">
    <property type="protein sequence ID" value="OGY46377.1"/>
    <property type="molecule type" value="Genomic_DNA"/>
</dbReference>
<evidence type="ECO:0000313" key="10">
    <source>
        <dbReference type="EMBL" id="OGY46377.1"/>
    </source>
</evidence>
<organism evidence="10 11">
    <name type="scientific">Candidatus Buchananbacteria bacterium RIFCSPHIGHO2_01_FULL_47_11b</name>
    <dbReference type="NCBI Taxonomy" id="1797537"/>
    <lineage>
        <taxon>Bacteria</taxon>
        <taxon>Candidatus Buchananiibacteriota</taxon>
    </lineage>
</organism>
<proteinExistence type="predicted"/>
<keyword evidence="2" id="KW-1003">Cell membrane</keyword>
<evidence type="ECO:0000259" key="9">
    <source>
        <dbReference type="Pfam" id="PF13231"/>
    </source>
</evidence>
<dbReference type="Pfam" id="PF13231">
    <property type="entry name" value="PMT_2"/>
    <property type="match status" value="1"/>
</dbReference>